<evidence type="ECO:0000313" key="6">
    <source>
        <dbReference type="EMBL" id="CAH1791181.1"/>
    </source>
</evidence>
<dbReference type="InterPro" id="IPR042269">
    <property type="entry name" value="Ser_carbopepase_S28_SKS"/>
</dbReference>
<name>A0A8J1U2H1_OWEFU</name>
<evidence type="ECO:0000256" key="3">
    <source>
        <dbReference type="ARBA" id="ARBA00022729"/>
    </source>
</evidence>
<comment type="caution">
    <text evidence="6">The sequence shown here is derived from an EMBL/GenBank/DDBJ whole genome shotgun (WGS) entry which is preliminary data.</text>
</comment>
<dbReference type="OrthoDB" id="1735038at2759"/>
<evidence type="ECO:0000256" key="1">
    <source>
        <dbReference type="ARBA" id="ARBA00011079"/>
    </source>
</evidence>
<evidence type="ECO:0000256" key="2">
    <source>
        <dbReference type="ARBA" id="ARBA00022670"/>
    </source>
</evidence>
<dbReference type="Pfam" id="PF05577">
    <property type="entry name" value="Peptidase_S28"/>
    <property type="match status" value="1"/>
</dbReference>
<evidence type="ECO:0000256" key="4">
    <source>
        <dbReference type="ARBA" id="ARBA00022801"/>
    </source>
</evidence>
<accession>A0A8J1U2H1</accession>
<dbReference type="GO" id="GO:0005768">
    <property type="term" value="C:endosome"/>
    <property type="evidence" value="ECO:0007669"/>
    <property type="project" value="TreeGrafter"/>
</dbReference>
<keyword evidence="4" id="KW-0378">Hydrolase</keyword>
<dbReference type="InterPro" id="IPR008758">
    <property type="entry name" value="Peptidase_S28"/>
</dbReference>
<keyword evidence="3" id="KW-0732">Signal</keyword>
<dbReference type="GO" id="GO:0005764">
    <property type="term" value="C:lysosome"/>
    <property type="evidence" value="ECO:0007669"/>
    <property type="project" value="TreeGrafter"/>
</dbReference>
<keyword evidence="5" id="KW-0325">Glycoprotein</keyword>
<keyword evidence="2" id="KW-0645">Protease</keyword>
<dbReference type="PANTHER" id="PTHR11010">
    <property type="entry name" value="PROTEASE S28 PRO-X CARBOXYPEPTIDASE-RELATED"/>
    <property type="match status" value="1"/>
</dbReference>
<keyword evidence="7" id="KW-1185">Reference proteome</keyword>
<evidence type="ECO:0000313" key="7">
    <source>
        <dbReference type="Proteomes" id="UP000749559"/>
    </source>
</evidence>
<dbReference type="PANTHER" id="PTHR11010:SF11">
    <property type="entry name" value="THYMUS-SPECIFIC SERINE PROTEASE"/>
    <property type="match status" value="1"/>
</dbReference>
<dbReference type="InterPro" id="IPR029058">
    <property type="entry name" value="AB_hydrolase_fold"/>
</dbReference>
<protein>
    <submittedName>
        <fullName evidence="6">Uncharacterized protein</fullName>
    </submittedName>
</protein>
<dbReference type="SUPFAM" id="SSF53474">
    <property type="entry name" value="alpha/beta-Hydrolases"/>
    <property type="match status" value="1"/>
</dbReference>
<dbReference type="AlphaFoldDB" id="A0A8J1U2H1"/>
<dbReference type="Gene3D" id="3.40.50.1820">
    <property type="entry name" value="alpha/beta hydrolase"/>
    <property type="match status" value="1"/>
</dbReference>
<reference evidence="6" key="1">
    <citation type="submission" date="2022-03" db="EMBL/GenBank/DDBJ databases">
        <authorList>
            <person name="Martin C."/>
        </authorList>
    </citation>
    <scope>NUCLEOTIDE SEQUENCE</scope>
</reference>
<dbReference type="GO" id="GO:0008239">
    <property type="term" value="F:dipeptidyl-peptidase activity"/>
    <property type="evidence" value="ECO:0007669"/>
    <property type="project" value="TreeGrafter"/>
</dbReference>
<proteinExistence type="inferred from homology"/>
<dbReference type="EMBL" id="CAIIXF020000008">
    <property type="protein sequence ID" value="CAH1791181.1"/>
    <property type="molecule type" value="Genomic_DNA"/>
</dbReference>
<dbReference type="GO" id="GO:0070008">
    <property type="term" value="F:serine-type exopeptidase activity"/>
    <property type="evidence" value="ECO:0007669"/>
    <property type="project" value="InterPro"/>
</dbReference>
<evidence type="ECO:0000256" key="5">
    <source>
        <dbReference type="ARBA" id="ARBA00023180"/>
    </source>
</evidence>
<dbReference type="Proteomes" id="UP000749559">
    <property type="component" value="Unassembled WGS sequence"/>
</dbReference>
<dbReference type="GO" id="GO:0006508">
    <property type="term" value="P:proteolysis"/>
    <property type="evidence" value="ECO:0007669"/>
    <property type="project" value="UniProtKB-KW"/>
</dbReference>
<dbReference type="Gene3D" id="1.20.120.980">
    <property type="entry name" value="Serine carboxypeptidase S28, SKS domain"/>
    <property type="match status" value="1"/>
</dbReference>
<sequence>MIGRQFAFAILVALQIDLISGFGTNYWKIREQVEEHRDNVMRKNIKQMYHPRFPSSFEPKPLPEMYFTQPMDHFDPTIKETYQQRYFVNKEFWKTNGPVFLYIGGEGEISSLAIQGGETYVLAKQYGALMFAVEHRFYGKSINEDGLKLSSLQYLSSQQALADLASFHRFAEKEYGLTEQNTWVCFGGSYPGALSAWFRLKYPHLVYGAIASSAPVRAKANFEGYNSVVAESLATPLVNGSEKCALAVQSAFKTVDTMLDMELYSQLETDFKSCGSISQHADTFQFVSNLADPFMGTVQYNDEGAGYNITSICDDMLAKTSPYQSLRYLYEKMLNRTEQKCADNSWENFIKQLSNTTVVKGGGVGIRQWLYQTCTQFGYYQSCDANTTCIFSRYMDFGHNIDICQQVYGVSGDEVFKRVEFTNSYYGGDHPRGTRIVFVNGSIDPWHALSILQNETATETAIYIQGTAHCANMHDDAPRDLPALRQARKEISDQIGAWLKEANRKKDTTLYFV</sequence>
<comment type="similarity">
    <text evidence="1">Belongs to the peptidase S28 family.</text>
</comment>
<organism evidence="6 7">
    <name type="scientific">Owenia fusiformis</name>
    <name type="common">Polychaete worm</name>
    <dbReference type="NCBI Taxonomy" id="6347"/>
    <lineage>
        <taxon>Eukaryota</taxon>
        <taxon>Metazoa</taxon>
        <taxon>Spiralia</taxon>
        <taxon>Lophotrochozoa</taxon>
        <taxon>Annelida</taxon>
        <taxon>Polychaeta</taxon>
        <taxon>Sedentaria</taxon>
        <taxon>Canalipalpata</taxon>
        <taxon>Sabellida</taxon>
        <taxon>Oweniida</taxon>
        <taxon>Oweniidae</taxon>
        <taxon>Owenia</taxon>
    </lineage>
</organism>
<gene>
    <name evidence="6" type="ORF">OFUS_LOCUS16296</name>
</gene>